<dbReference type="Pfam" id="PF13424">
    <property type="entry name" value="TPR_12"/>
    <property type="match status" value="1"/>
</dbReference>
<dbReference type="SUPFAM" id="SSF48452">
    <property type="entry name" value="TPR-like"/>
    <property type="match status" value="1"/>
</dbReference>
<evidence type="ECO:0000256" key="1">
    <source>
        <dbReference type="PROSITE-ProRule" id="PRU00339"/>
    </source>
</evidence>
<dbReference type="EMBL" id="JADEXP010000069">
    <property type="protein sequence ID" value="MBE9066982.1"/>
    <property type="molecule type" value="Genomic_DNA"/>
</dbReference>
<accession>A0A928X122</accession>
<dbReference type="AlphaFoldDB" id="A0A928X122"/>
<sequence>MTLSIPLSSRRHLILTCGLVLGLSLIEPILNPPAANACFFWQSCAQRRGRASNTQAGGVRTGRIRGGNDAAIPYVISPRNSWMRQPGPDVPYAIRWNPVEGADSYTVRLWQWTYEQDQPSFALWESTEETNEIPFPNLVLEPGRYYSIEVVTDSGVSSNLDEGFYQSGFQILFEEDYEVLALKLAEVTPAGSEDISLSVPANTVPSIPTDATPAASTSINLTTETEDTVLAKAGVYFLEEMYADALAILYPLTANPASSDWVYTALGDTYSQMGLNQLAIETYGQALSLATSNNNVLSEAIARVNLADVYAILGQFEDALDQLTLARLAYDQLQEDVEVARLDRRIQLLSRLVSEQSKTTRRTVQGG</sequence>
<dbReference type="PROSITE" id="PS51318">
    <property type="entry name" value="TAT"/>
    <property type="match status" value="1"/>
</dbReference>
<dbReference type="InterPro" id="IPR006311">
    <property type="entry name" value="TAT_signal"/>
</dbReference>
<dbReference type="SMART" id="SM00028">
    <property type="entry name" value="TPR"/>
    <property type="match status" value="2"/>
</dbReference>
<gene>
    <name evidence="2" type="ORF">IQ260_09975</name>
</gene>
<proteinExistence type="predicted"/>
<name>A0A928X122_LEPEC</name>
<organism evidence="2 3">
    <name type="scientific">Leptolyngbya cf. ectocarpi LEGE 11479</name>
    <dbReference type="NCBI Taxonomy" id="1828722"/>
    <lineage>
        <taxon>Bacteria</taxon>
        <taxon>Bacillati</taxon>
        <taxon>Cyanobacteriota</taxon>
        <taxon>Cyanophyceae</taxon>
        <taxon>Leptolyngbyales</taxon>
        <taxon>Leptolyngbyaceae</taxon>
        <taxon>Leptolyngbya group</taxon>
        <taxon>Leptolyngbya</taxon>
    </lineage>
</organism>
<dbReference type="PROSITE" id="PS50005">
    <property type="entry name" value="TPR"/>
    <property type="match status" value="1"/>
</dbReference>
<evidence type="ECO:0000313" key="2">
    <source>
        <dbReference type="EMBL" id="MBE9066982.1"/>
    </source>
</evidence>
<dbReference type="Gene3D" id="1.25.40.10">
    <property type="entry name" value="Tetratricopeptide repeat domain"/>
    <property type="match status" value="1"/>
</dbReference>
<comment type="caution">
    <text evidence="2">The sequence shown here is derived from an EMBL/GenBank/DDBJ whole genome shotgun (WGS) entry which is preliminary data.</text>
</comment>
<keyword evidence="3" id="KW-1185">Reference proteome</keyword>
<evidence type="ECO:0000313" key="3">
    <source>
        <dbReference type="Proteomes" id="UP000615026"/>
    </source>
</evidence>
<dbReference type="RefSeq" id="WP_193992957.1">
    <property type="nucleotide sequence ID" value="NZ_JADEXP010000069.1"/>
</dbReference>
<feature type="repeat" description="TPR" evidence="1">
    <location>
        <begin position="260"/>
        <end position="293"/>
    </location>
</feature>
<protein>
    <submittedName>
        <fullName evidence="2">Tetratricopeptide repeat protein</fullName>
    </submittedName>
</protein>
<dbReference type="InterPro" id="IPR011990">
    <property type="entry name" value="TPR-like_helical_dom_sf"/>
</dbReference>
<keyword evidence="1" id="KW-0802">TPR repeat</keyword>
<dbReference type="Proteomes" id="UP000615026">
    <property type="component" value="Unassembled WGS sequence"/>
</dbReference>
<dbReference type="InterPro" id="IPR019734">
    <property type="entry name" value="TPR_rpt"/>
</dbReference>
<reference evidence="2" key="1">
    <citation type="submission" date="2020-10" db="EMBL/GenBank/DDBJ databases">
        <authorList>
            <person name="Castelo-Branco R."/>
            <person name="Eusebio N."/>
            <person name="Adriana R."/>
            <person name="Vieira A."/>
            <person name="Brugerolle De Fraissinette N."/>
            <person name="Rezende De Castro R."/>
            <person name="Schneider M.P."/>
            <person name="Vasconcelos V."/>
            <person name="Leao P.N."/>
        </authorList>
    </citation>
    <scope>NUCLEOTIDE SEQUENCE</scope>
    <source>
        <strain evidence="2">LEGE 11479</strain>
    </source>
</reference>